<keyword evidence="2" id="KW-0808">Transferase</keyword>
<protein>
    <submittedName>
        <fullName evidence="2">SAM-dependent methyltransferase</fullName>
    </submittedName>
</protein>
<dbReference type="SUPFAM" id="SSF53335">
    <property type="entry name" value="S-adenosyl-L-methionine-dependent methyltransferases"/>
    <property type="match status" value="1"/>
</dbReference>
<evidence type="ECO:0000313" key="2">
    <source>
        <dbReference type="EMBL" id="GGB72514.1"/>
    </source>
</evidence>
<organism evidence="2 3">
    <name type="scientific">Henriciella pelagia</name>
    <dbReference type="NCBI Taxonomy" id="1977912"/>
    <lineage>
        <taxon>Bacteria</taxon>
        <taxon>Pseudomonadati</taxon>
        <taxon>Pseudomonadota</taxon>
        <taxon>Alphaproteobacteria</taxon>
        <taxon>Hyphomonadales</taxon>
        <taxon>Hyphomonadaceae</taxon>
        <taxon>Henriciella</taxon>
    </lineage>
</organism>
<dbReference type="Proteomes" id="UP000628854">
    <property type="component" value="Unassembled WGS sequence"/>
</dbReference>
<dbReference type="CDD" id="cd02440">
    <property type="entry name" value="AdoMet_MTases"/>
    <property type="match status" value="1"/>
</dbReference>
<dbReference type="RefSeq" id="WP_158084535.1">
    <property type="nucleotide sequence ID" value="NZ_BMKF01000002.1"/>
</dbReference>
<evidence type="ECO:0000259" key="1">
    <source>
        <dbReference type="Pfam" id="PF08242"/>
    </source>
</evidence>
<dbReference type="Gene3D" id="3.40.50.150">
    <property type="entry name" value="Vaccinia Virus protein VP39"/>
    <property type="match status" value="1"/>
</dbReference>
<comment type="caution">
    <text evidence="2">The sequence shown here is derived from an EMBL/GenBank/DDBJ whole genome shotgun (WGS) entry which is preliminary data.</text>
</comment>
<keyword evidence="2" id="KW-0489">Methyltransferase</keyword>
<reference evidence="3" key="1">
    <citation type="journal article" date="2019" name="Int. J. Syst. Evol. Microbiol.">
        <title>The Global Catalogue of Microorganisms (GCM) 10K type strain sequencing project: providing services to taxonomists for standard genome sequencing and annotation.</title>
        <authorList>
            <consortium name="The Broad Institute Genomics Platform"/>
            <consortium name="The Broad Institute Genome Sequencing Center for Infectious Disease"/>
            <person name="Wu L."/>
            <person name="Ma J."/>
        </authorList>
    </citation>
    <scope>NUCLEOTIDE SEQUENCE [LARGE SCALE GENOMIC DNA]</scope>
    <source>
        <strain evidence="3">CGMCC 1.15928</strain>
    </source>
</reference>
<gene>
    <name evidence="2" type="ORF">GCM10011503_21460</name>
</gene>
<dbReference type="EMBL" id="BMKF01000002">
    <property type="protein sequence ID" value="GGB72514.1"/>
    <property type="molecule type" value="Genomic_DNA"/>
</dbReference>
<proteinExistence type="predicted"/>
<dbReference type="InterPro" id="IPR029063">
    <property type="entry name" value="SAM-dependent_MTases_sf"/>
</dbReference>
<dbReference type="InterPro" id="IPR013217">
    <property type="entry name" value="Methyltransf_12"/>
</dbReference>
<dbReference type="GO" id="GO:0032259">
    <property type="term" value="P:methylation"/>
    <property type="evidence" value="ECO:0007669"/>
    <property type="project" value="UniProtKB-KW"/>
</dbReference>
<keyword evidence="3" id="KW-1185">Reference proteome</keyword>
<dbReference type="GO" id="GO:0008168">
    <property type="term" value="F:methyltransferase activity"/>
    <property type="evidence" value="ECO:0007669"/>
    <property type="project" value="UniProtKB-KW"/>
</dbReference>
<feature type="domain" description="Methyltransferase type 12" evidence="1">
    <location>
        <begin position="46"/>
        <end position="142"/>
    </location>
</feature>
<sequence>MEPFGEEHAKVYDSQFDRLATARDAVHLGARLALSSLPDSARVLCVGAGTGEDAIKLAAPNPGWSFQLVDPAPAMLRVARERLKAAGILERCAIHDGFLQSLPETAPFDGATALLVSHFLTDLKARTDFFRDIAGRLSPGCPLVFADLAADREAPGFDDLMGAWLNALRLCDMPEENVAAYREAFGRDFAAHTPAELERAVEVAGFEPPVLIFQPLLIRVYMTRAR</sequence>
<evidence type="ECO:0000313" key="3">
    <source>
        <dbReference type="Proteomes" id="UP000628854"/>
    </source>
</evidence>
<dbReference type="Pfam" id="PF08242">
    <property type="entry name" value="Methyltransf_12"/>
    <property type="match status" value="1"/>
</dbReference>
<accession>A0ABQ1JM27</accession>
<name>A0ABQ1JM27_9PROT</name>